<evidence type="ECO:0000256" key="2">
    <source>
        <dbReference type="ARBA" id="ARBA00023125"/>
    </source>
</evidence>
<dbReference type="PROSITE" id="PS00041">
    <property type="entry name" value="HTH_ARAC_FAMILY_1"/>
    <property type="match status" value="1"/>
</dbReference>
<evidence type="ECO:0000259" key="4">
    <source>
        <dbReference type="PROSITE" id="PS01124"/>
    </source>
</evidence>
<gene>
    <name evidence="5" type="ORF">PCC6912_60820</name>
</gene>
<comment type="caution">
    <text evidence="5">The sequence shown here is derived from an EMBL/GenBank/DDBJ whole genome shotgun (WGS) entry which is preliminary data.</text>
</comment>
<evidence type="ECO:0000313" key="5">
    <source>
        <dbReference type="EMBL" id="RUR72811.1"/>
    </source>
</evidence>
<dbReference type="InterPro" id="IPR020449">
    <property type="entry name" value="Tscrpt_reg_AraC-type_HTH"/>
</dbReference>
<dbReference type="InterPro" id="IPR018060">
    <property type="entry name" value="HTH_AraC"/>
</dbReference>
<evidence type="ECO:0000256" key="1">
    <source>
        <dbReference type="ARBA" id="ARBA00023015"/>
    </source>
</evidence>
<feature type="domain" description="HTH araC/xylS-type" evidence="4">
    <location>
        <begin position="197"/>
        <end position="295"/>
    </location>
</feature>
<dbReference type="EMBL" id="RSCJ01000042">
    <property type="protein sequence ID" value="RUR72811.1"/>
    <property type="molecule type" value="Genomic_DNA"/>
</dbReference>
<dbReference type="GO" id="GO:0003700">
    <property type="term" value="F:DNA-binding transcription factor activity"/>
    <property type="evidence" value="ECO:0007669"/>
    <property type="project" value="InterPro"/>
</dbReference>
<accession>A0A3S0XYY1</accession>
<proteinExistence type="predicted"/>
<dbReference type="PRINTS" id="PR00032">
    <property type="entry name" value="HTHARAC"/>
</dbReference>
<dbReference type="OrthoDB" id="516605at2"/>
<dbReference type="Proteomes" id="UP000268857">
    <property type="component" value="Unassembled WGS sequence"/>
</dbReference>
<dbReference type="InterPro" id="IPR018062">
    <property type="entry name" value="HTH_AraC-typ_CS"/>
</dbReference>
<dbReference type="STRING" id="211165.GCA_000317285_04666"/>
<protein>
    <submittedName>
        <fullName evidence="5">AraC family transcriptional regulator</fullName>
    </submittedName>
</protein>
<sequence length="297" mass="33681">MPSAEPQIINFGKSDSWQQVLPLAPVLSSHTAAWKGIHFEYHRQPVHETPEYCFPVHTISIGLRYEAREFKANRRVYKDFCPGNIAICPAYESLSTQAYGNAEFMLLSLDPNLLALVTDGSQSVDQIEIVSQVFGVDPLIYHMGLELKRELECAELDSHLYAESMATALATHLVRRYATRNRAIKNYFGGLPAYKLKTAIAYIHEHLDQPLSLAEIAALVNMSPHYFASLFKQSTGVAPYQYVTQCRIERAKQLLTQSEFTIVEVCHQVGFQSQSHFTKVFRDYTKVTPKAYRNSRA</sequence>
<dbReference type="GO" id="GO:0043565">
    <property type="term" value="F:sequence-specific DNA binding"/>
    <property type="evidence" value="ECO:0007669"/>
    <property type="project" value="InterPro"/>
</dbReference>
<dbReference type="SUPFAM" id="SSF46689">
    <property type="entry name" value="Homeodomain-like"/>
    <property type="match status" value="2"/>
</dbReference>
<reference evidence="5 6" key="1">
    <citation type="journal article" date="2019" name="Genome Biol. Evol.">
        <title>Day and night: Metabolic profiles and evolutionary relationships of six axenic non-marine cyanobacteria.</title>
        <authorList>
            <person name="Will S.E."/>
            <person name="Henke P."/>
            <person name="Boedeker C."/>
            <person name="Huang S."/>
            <person name="Brinkmann H."/>
            <person name="Rohde M."/>
            <person name="Jarek M."/>
            <person name="Friedl T."/>
            <person name="Seufert S."/>
            <person name="Schumacher M."/>
            <person name="Overmann J."/>
            <person name="Neumann-Schaal M."/>
            <person name="Petersen J."/>
        </authorList>
    </citation>
    <scope>NUCLEOTIDE SEQUENCE [LARGE SCALE GENOMIC DNA]</scope>
    <source>
        <strain evidence="5 6">PCC 6912</strain>
    </source>
</reference>
<dbReference type="PROSITE" id="PS01124">
    <property type="entry name" value="HTH_ARAC_FAMILY_2"/>
    <property type="match status" value="1"/>
</dbReference>
<keyword evidence="3" id="KW-0804">Transcription</keyword>
<name>A0A3S0XYY1_CHLFR</name>
<dbReference type="Gene3D" id="1.10.10.60">
    <property type="entry name" value="Homeodomain-like"/>
    <property type="match status" value="2"/>
</dbReference>
<keyword evidence="1" id="KW-0805">Transcription regulation</keyword>
<dbReference type="RefSeq" id="WP_016874775.1">
    <property type="nucleotide sequence ID" value="NZ_AJLN01000115.1"/>
</dbReference>
<evidence type="ECO:0000256" key="3">
    <source>
        <dbReference type="ARBA" id="ARBA00023163"/>
    </source>
</evidence>
<dbReference type="InterPro" id="IPR050204">
    <property type="entry name" value="AraC_XylS_family_regulators"/>
</dbReference>
<keyword evidence="6" id="KW-1185">Reference proteome</keyword>
<dbReference type="AlphaFoldDB" id="A0A3S0XYY1"/>
<dbReference type="PANTHER" id="PTHR46796:SF6">
    <property type="entry name" value="ARAC SUBFAMILY"/>
    <property type="match status" value="1"/>
</dbReference>
<dbReference type="SMART" id="SM00342">
    <property type="entry name" value="HTH_ARAC"/>
    <property type="match status" value="1"/>
</dbReference>
<dbReference type="PANTHER" id="PTHR46796">
    <property type="entry name" value="HTH-TYPE TRANSCRIPTIONAL ACTIVATOR RHAS-RELATED"/>
    <property type="match status" value="1"/>
</dbReference>
<organism evidence="5 6">
    <name type="scientific">Chlorogloeopsis fritschii PCC 6912</name>
    <dbReference type="NCBI Taxonomy" id="211165"/>
    <lineage>
        <taxon>Bacteria</taxon>
        <taxon>Bacillati</taxon>
        <taxon>Cyanobacteriota</taxon>
        <taxon>Cyanophyceae</taxon>
        <taxon>Nostocales</taxon>
        <taxon>Chlorogloeopsidaceae</taxon>
        <taxon>Chlorogloeopsis</taxon>
    </lineage>
</organism>
<keyword evidence="2" id="KW-0238">DNA-binding</keyword>
<evidence type="ECO:0000313" key="6">
    <source>
        <dbReference type="Proteomes" id="UP000268857"/>
    </source>
</evidence>
<dbReference type="InterPro" id="IPR009057">
    <property type="entry name" value="Homeodomain-like_sf"/>
</dbReference>
<dbReference type="Pfam" id="PF12833">
    <property type="entry name" value="HTH_18"/>
    <property type="match status" value="1"/>
</dbReference>